<dbReference type="STRING" id="1827387.A4S15_06140"/>
<sequence>MPHRAICFVIMPFGKKPDANGRDIDFDELYRDVFAPSVEAAGLAVIRADEEKGAGFIHRLMYERILLSEFAIADLTLLNANVYYELGIRHAVRPSTTVLTMALGSPMPFDVGPLRALPYGLNDSGACADIPAARAALTQRLMDARAHRGIDSPLFQLLEGYDAPPIDRTKTDVFREQVAYSRQLKTRLATARAEGITGLDQVRDELGEIDATEAGVAIDLLLSYRAINEWQRMVDLIGRMDKALARTVLVREQQAMALNRIGRDKEAEELLTSLIAERGASSETCGLLGRIHKDRWRKASAAGEMMIARGHLRQAIAVYRQGFESDWRDAYPGVNAVSLMSIANPADPGVRELAAVVRYAAKRRFAALPDYWDHATLLELAVIEGRFDVAADHLADALAVLDEKWKAKTTLDNLIPIAEARRMAGLEVAELDAIITELGRHAPQPD</sequence>
<dbReference type="AlphaFoldDB" id="A0A1W9I044"/>
<comment type="caution">
    <text evidence="2">The sequence shown here is derived from an EMBL/GenBank/DDBJ whole genome shotgun (WGS) entry which is preliminary data.</text>
</comment>
<organism evidence="2 3">
    <name type="scientific">Candidatus Raskinella chloraquaticus</name>
    <dbReference type="NCBI Taxonomy" id="1951219"/>
    <lineage>
        <taxon>Bacteria</taxon>
        <taxon>Pseudomonadati</taxon>
        <taxon>Pseudomonadota</taxon>
        <taxon>Alphaproteobacteria</taxon>
        <taxon>Hyphomicrobiales</taxon>
        <taxon>Phreatobacteraceae</taxon>
        <taxon>Candidatus Raskinella</taxon>
    </lineage>
</organism>
<evidence type="ECO:0000259" key="1">
    <source>
        <dbReference type="Pfam" id="PF13281"/>
    </source>
</evidence>
<gene>
    <name evidence="2" type="ORF">A4S15_06140</name>
</gene>
<proteinExistence type="predicted"/>
<dbReference type="RefSeq" id="WP_376801024.1">
    <property type="nucleotide sequence ID" value="NZ_DBNB01000039.1"/>
</dbReference>
<evidence type="ECO:0000313" key="3">
    <source>
        <dbReference type="Proteomes" id="UP000192872"/>
    </source>
</evidence>
<dbReference type="Pfam" id="PF13281">
    <property type="entry name" value="MAP3K_TRAF_bd"/>
    <property type="match status" value="1"/>
</dbReference>
<reference evidence="2 3" key="1">
    <citation type="journal article" date="2017" name="Water Res.">
        <title>Comammox in drinking water systems.</title>
        <authorList>
            <person name="Wang Y."/>
            <person name="Ma L."/>
            <person name="Mao Y."/>
            <person name="Jiang X."/>
            <person name="Xia Y."/>
            <person name="Yu K."/>
            <person name="Li B."/>
            <person name="Zhang T."/>
        </authorList>
    </citation>
    <scope>NUCLEOTIDE SEQUENCE [LARGE SCALE GENOMIC DNA]</scope>
    <source>
        <strain evidence="2">SG_bin8</strain>
    </source>
</reference>
<protein>
    <recommendedName>
        <fullName evidence="1">MAP3K TRAFs-binding domain-containing protein</fullName>
    </recommendedName>
</protein>
<dbReference type="Proteomes" id="UP000192872">
    <property type="component" value="Unassembled WGS sequence"/>
</dbReference>
<evidence type="ECO:0000313" key="2">
    <source>
        <dbReference type="EMBL" id="OQW52970.1"/>
    </source>
</evidence>
<accession>A0A1W9I044</accession>
<feature type="domain" description="MAP3K TRAFs-binding" evidence="1">
    <location>
        <begin position="82"/>
        <end position="423"/>
    </location>
</feature>
<dbReference type="InterPro" id="IPR025136">
    <property type="entry name" value="MAP3K_TRAF-bd"/>
</dbReference>
<name>A0A1W9I044_9HYPH</name>
<dbReference type="EMBL" id="LWDL01000011">
    <property type="protein sequence ID" value="OQW52970.1"/>
    <property type="molecule type" value="Genomic_DNA"/>
</dbReference>